<dbReference type="STRING" id="428992.SAMN05216272_101637"/>
<accession>A0A1G8CKQ1</accession>
<keyword evidence="1" id="KW-0472">Membrane</keyword>
<feature type="transmembrane region" description="Helical" evidence="1">
    <location>
        <begin position="206"/>
        <end position="224"/>
    </location>
</feature>
<evidence type="ECO:0000256" key="1">
    <source>
        <dbReference type="SAM" id="Phobius"/>
    </source>
</evidence>
<dbReference type="EMBL" id="FNDS01000001">
    <property type="protein sequence ID" value="SDH46018.1"/>
    <property type="molecule type" value="Genomic_DNA"/>
</dbReference>
<feature type="domain" description="CAAX prenyl protease 2/Lysostaphin resistance protein A-like" evidence="2">
    <location>
        <begin position="150"/>
        <end position="239"/>
    </location>
</feature>
<evidence type="ECO:0000259" key="2">
    <source>
        <dbReference type="Pfam" id="PF02517"/>
    </source>
</evidence>
<dbReference type="InterPro" id="IPR003675">
    <property type="entry name" value="Rce1/LyrA-like_dom"/>
</dbReference>
<dbReference type="PANTHER" id="PTHR36435:SF1">
    <property type="entry name" value="CAAX AMINO TERMINAL PROTEASE FAMILY PROTEIN"/>
    <property type="match status" value="1"/>
</dbReference>
<dbReference type="InterPro" id="IPR052710">
    <property type="entry name" value="CAAX_protease"/>
</dbReference>
<keyword evidence="1" id="KW-1133">Transmembrane helix</keyword>
<dbReference type="AlphaFoldDB" id="A0A1G8CKQ1"/>
<sequence length="254" mass="27644">MLRKLLPLLPAVLLLSGFALGFVQPLGLLIGAIYVTWTLYGEPRLPWALWWPICLLVSFALAAHLLPGTQSWTLWPSRQLSSDAPAYALRLSWDKALVGVTLLVWWLRRPAAAVRSPDYAALAVVATLFAVPLLAVACKLVVWNPKWPDGLWLWMLVNVGVISLTEEGVFRGLLQTPLVQRLGAPAGVLLTSLLFGLVHLPYSPTFAVVAGVAGVGYGLAFHFSGRMLVPVLLHATVNSVHLLLLSYPLHLGLD</sequence>
<dbReference type="Proteomes" id="UP000199636">
    <property type="component" value="Unassembled WGS sequence"/>
</dbReference>
<dbReference type="GO" id="GO:0080120">
    <property type="term" value="P:CAAX-box protein maturation"/>
    <property type="evidence" value="ECO:0007669"/>
    <property type="project" value="UniProtKB-ARBA"/>
</dbReference>
<gene>
    <name evidence="3" type="ORF">SAMN05216272_101637</name>
</gene>
<keyword evidence="4" id="KW-1185">Reference proteome</keyword>
<organism evidence="3 4">
    <name type="scientific">Pseudomonas panipatensis</name>
    <dbReference type="NCBI Taxonomy" id="428992"/>
    <lineage>
        <taxon>Bacteria</taxon>
        <taxon>Pseudomonadati</taxon>
        <taxon>Pseudomonadota</taxon>
        <taxon>Gammaproteobacteria</taxon>
        <taxon>Pseudomonadales</taxon>
        <taxon>Pseudomonadaceae</taxon>
        <taxon>Pseudomonas</taxon>
    </lineage>
</organism>
<dbReference type="RefSeq" id="WP_090260753.1">
    <property type="nucleotide sequence ID" value="NZ_FNDS01000001.1"/>
</dbReference>
<evidence type="ECO:0000313" key="4">
    <source>
        <dbReference type="Proteomes" id="UP000199636"/>
    </source>
</evidence>
<dbReference type="Pfam" id="PF02517">
    <property type="entry name" value="Rce1-like"/>
    <property type="match status" value="1"/>
</dbReference>
<feature type="transmembrane region" description="Helical" evidence="1">
    <location>
        <begin position="87"/>
        <end position="107"/>
    </location>
</feature>
<keyword evidence="1" id="KW-0812">Transmembrane</keyword>
<feature type="transmembrane region" description="Helical" evidence="1">
    <location>
        <begin position="47"/>
        <end position="67"/>
    </location>
</feature>
<feature type="transmembrane region" description="Helical" evidence="1">
    <location>
        <begin position="12"/>
        <end position="35"/>
    </location>
</feature>
<name>A0A1G8CKQ1_9PSED</name>
<dbReference type="GO" id="GO:0004175">
    <property type="term" value="F:endopeptidase activity"/>
    <property type="evidence" value="ECO:0007669"/>
    <property type="project" value="UniProtKB-ARBA"/>
</dbReference>
<dbReference type="OrthoDB" id="5322702at2"/>
<feature type="transmembrane region" description="Helical" evidence="1">
    <location>
        <begin position="119"/>
        <end position="145"/>
    </location>
</feature>
<proteinExistence type="predicted"/>
<protein>
    <recommendedName>
        <fullName evidence="2">CAAX prenyl protease 2/Lysostaphin resistance protein A-like domain-containing protein</fullName>
    </recommendedName>
</protein>
<feature type="transmembrane region" description="Helical" evidence="1">
    <location>
        <begin position="231"/>
        <end position="249"/>
    </location>
</feature>
<reference evidence="4" key="1">
    <citation type="submission" date="2016-10" db="EMBL/GenBank/DDBJ databases">
        <authorList>
            <person name="Varghese N."/>
            <person name="Submissions S."/>
        </authorList>
    </citation>
    <scope>NUCLEOTIDE SEQUENCE [LARGE SCALE GENOMIC DNA]</scope>
    <source>
        <strain evidence="4">CCM 7469</strain>
    </source>
</reference>
<evidence type="ECO:0000313" key="3">
    <source>
        <dbReference type="EMBL" id="SDH46018.1"/>
    </source>
</evidence>
<dbReference type="PANTHER" id="PTHR36435">
    <property type="entry name" value="SLR1288 PROTEIN"/>
    <property type="match status" value="1"/>
</dbReference>